<feature type="domain" description="ABC transporter" evidence="5">
    <location>
        <begin position="14"/>
        <end position="255"/>
    </location>
</feature>
<dbReference type="PANTHER" id="PTHR43790:SF9">
    <property type="entry name" value="GALACTOFURANOSE TRANSPORTER ATP-BINDING PROTEIN YTFR"/>
    <property type="match status" value="1"/>
</dbReference>
<dbReference type="PANTHER" id="PTHR43790">
    <property type="entry name" value="CARBOHYDRATE TRANSPORT ATP-BINDING PROTEIN MG119-RELATED"/>
    <property type="match status" value="1"/>
</dbReference>
<dbReference type="PROSITE" id="PS50893">
    <property type="entry name" value="ABC_TRANSPORTER_2"/>
    <property type="match status" value="2"/>
</dbReference>
<dbReference type="InterPro" id="IPR003593">
    <property type="entry name" value="AAA+_ATPase"/>
</dbReference>
<dbReference type="PROSITE" id="PS00211">
    <property type="entry name" value="ABC_TRANSPORTER_1"/>
    <property type="match status" value="1"/>
</dbReference>
<dbReference type="InterPro" id="IPR003439">
    <property type="entry name" value="ABC_transporter-like_ATP-bd"/>
</dbReference>
<evidence type="ECO:0000259" key="5">
    <source>
        <dbReference type="PROSITE" id="PS50893"/>
    </source>
</evidence>
<keyword evidence="3" id="KW-0547">Nucleotide-binding</keyword>
<evidence type="ECO:0000313" key="6">
    <source>
        <dbReference type="EMBL" id="KLL09788.1"/>
    </source>
</evidence>
<organism evidence="6 7">
    <name type="scientific">Protofrankia coriariae</name>
    <dbReference type="NCBI Taxonomy" id="1562887"/>
    <lineage>
        <taxon>Bacteria</taxon>
        <taxon>Bacillati</taxon>
        <taxon>Actinomycetota</taxon>
        <taxon>Actinomycetes</taxon>
        <taxon>Frankiales</taxon>
        <taxon>Frankiaceae</taxon>
        <taxon>Protofrankia</taxon>
    </lineage>
</organism>
<dbReference type="RefSeq" id="WP_047224978.1">
    <property type="nucleotide sequence ID" value="NZ_JWIO01000058.1"/>
</dbReference>
<evidence type="ECO:0000256" key="4">
    <source>
        <dbReference type="ARBA" id="ARBA00022840"/>
    </source>
</evidence>
<accession>A0ABR5EZ93</accession>
<dbReference type="InterPro" id="IPR017871">
    <property type="entry name" value="ABC_transporter-like_CS"/>
</dbReference>
<feature type="domain" description="ABC transporter" evidence="5">
    <location>
        <begin position="269"/>
        <end position="512"/>
    </location>
</feature>
<dbReference type="Pfam" id="PF00005">
    <property type="entry name" value="ABC_tran"/>
    <property type="match status" value="2"/>
</dbReference>
<dbReference type="CDD" id="cd03216">
    <property type="entry name" value="ABC_Carb_Monos_I"/>
    <property type="match status" value="1"/>
</dbReference>
<dbReference type="SUPFAM" id="SSF52540">
    <property type="entry name" value="P-loop containing nucleoside triphosphate hydrolases"/>
    <property type="match status" value="2"/>
</dbReference>
<dbReference type="Proteomes" id="UP000035425">
    <property type="component" value="Unassembled WGS sequence"/>
</dbReference>
<evidence type="ECO:0000256" key="3">
    <source>
        <dbReference type="ARBA" id="ARBA00022741"/>
    </source>
</evidence>
<gene>
    <name evidence="6" type="ORF">FrCorBMG51_22380</name>
</gene>
<evidence type="ECO:0000256" key="2">
    <source>
        <dbReference type="ARBA" id="ARBA00022737"/>
    </source>
</evidence>
<dbReference type="InterPro" id="IPR050107">
    <property type="entry name" value="ABC_carbohydrate_import_ATPase"/>
</dbReference>
<comment type="caution">
    <text evidence="6">The sequence shown here is derived from an EMBL/GenBank/DDBJ whole genome shotgun (WGS) entry which is preliminary data.</text>
</comment>
<keyword evidence="1" id="KW-0813">Transport</keyword>
<protein>
    <submittedName>
        <fullName evidence="6">ABC transporter</fullName>
    </submittedName>
</protein>
<proteinExistence type="predicted"/>
<evidence type="ECO:0000313" key="7">
    <source>
        <dbReference type="Proteomes" id="UP000035425"/>
    </source>
</evidence>
<reference evidence="6 7" key="1">
    <citation type="submission" date="2014-12" db="EMBL/GenBank/DDBJ databases">
        <title>Frankia sp. BMG5.1 draft genome.</title>
        <authorList>
            <person name="Gtari M."/>
            <person name="Ghodhbane-Gtari F."/>
            <person name="Nouioui I."/>
            <person name="Ktari A."/>
            <person name="Hezbri K."/>
            <person name="Mimouni W."/>
            <person name="Sbissi I."/>
            <person name="Ayari A."/>
            <person name="Yamanaka T."/>
            <person name="Normand P."/>
            <person name="Tisa L.S."/>
            <person name="Boudabous A."/>
        </authorList>
    </citation>
    <scope>NUCLEOTIDE SEQUENCE [LARGE SCALE GENOMIC DNA]</scope>
    <source>
        <strain evidence="6 7">BMG5.1</strain>
    </source>
</reference>
<dbReference type="InterPro" id="IPR027417">
    <property type="entry name" value="P-loop_NTPase"/>
</dbReference>
<dbReference type="SMART" id="SM00382">
    <property type="entry name" value="AAA"/>
    <property type="match status" value="2"/>
</dbReference>
<sequence>MERADGAGPLPPSLLTRGLSKSFGLTRALTGVDLRVDAGTVHALLGENGSGKSTLIKTLSGYHHPDPGGSVEVGGQPLQAGVASSAYDLGCRFVHQDLGLVDTCSVADNVALTTGFPTRCGAVRRKALRRRTEEALQRLGLALDPDTLVGGLAAAERTGVAVARALADADRTSVRLLVLDEPTATLPDTEVKQLLAVVRAVAASGVGVLYVTHHLDEVFEVADDVSVLRDGRKVVTTKARALTRRELVEHLVGGELEEVSAASDSLPTAHAAPVLRVQDLSAGPLVTANFTVRPGEVVGVAGLTGSGRETLLPAIFGAIPRSSGRVQIGDVILAPGRPDRAIAAGLTLLPADRVRLGGVMSMSARENLTLPALRALWRAPRLRRRLEVAQARTWFERLDVRPRGAVDAPLGSFSGGNQQKVLFGKWLRCAPRVLLLDEPTQGVDIGAKAEIHRQILSAVEAGAAAVVSSSDYDELVALCRRVMVLRDGRFVAELSNGALTVAEVAREALGSEDRAA</sequence>
<keyword evidence="4" id="KW-0067">ATP-binding</keyword>
<evidence type="ECO:0000256" key="1">
    <source>
        <dbReference type="ARBA" id="ARBA00022448"/>
    </source>
</evidence>
<keyword evidence="7" id="KW-1185">Reference proteome</keyword>
<keyword evidence="2" id="KW-0677">Repeat</keyword>
<name>A0ABR5EZ93_9ACTN</name>
<dbReference type="EMBL" id="JWIO01000058">
    <property type="protein sequence ID" value="KLL09788.1"/>
    <property type="molecule type" value="Genomic_DNA"/>
</dbReference>
<dbReference type="CDD" id="cd03215">
    <property type="entry name" value="ABC_Carb_Monos_II"/>
    <property type="match status" value="1"/>
</dbReference>
<dbReference type="Gene3D" id="3.40.50.300">
    <property type="entry name" value="P-loop containing nucleotide triphosphate hydrolases"/>
    <property type="match status" value="2"/>
</dbReference>